<evidence type="ECO:0000313" key="3">
    <source>
        <dbReference type="EMBL" id="OJT02587.1"/>
    </source>
</evidence>
<evidence type="ECO:0000256" key="1">
    <source>
        <dbReference type="SAM" id="MobiDB-lite"/>
    </source>
</evidence>
<comment type="caution">
    <text evidence="3">The sequence shown here is derived from an EMBL/GenBank/DDBJ whole genome shotgun (WGS) entry which is preliminary data.</text>
</comment>
<proteinExistence type="predicted"/>
<dbReference type="OrthoDB" id="415532at2759"/>
<protein>
    <recommendedName>
        <fullName evidence="2">DUF4246 domain-containing protein</fullName>
    </recommendedName>
</protein>
<reference evidence="3 4" key="1">
    <citation type="submission" date="2016-10" db="EMBL/GenBank/DDBJ databases">
        <title>Genome sequence of the basidiomycete white-rot fungus Trametes pubescens.</title>
        <authorList>
            <person name="Makela M.R."/>
            <person name="Granchi Z."/>
            <person name="Peng M."/>
            <person name="De Vries R.P."/>
            <person name="Grigoriev I."/>
            <person name="Riley R."/>
            <person name="Hilden K."/>
        </authorList>
    </citation>
    <scope>NUCLEOTIDE SEQUENCE [LARGE SCALE GENOMIC DNA]</scope>
    <source>
        <strain evidence="3 4">FBCC735</strain>
    </source>
</reference>
<dbReference type="Pfam" id="PF14033">
    <property type="entry name" value="DUF4246"/>
    <property type="match status" value="1"/>
</dbReference>
<evidence type="ECO:0000313" key="4">
    <source>
        <dbReference type="Proteomes" id="UP000184267"/>
    </source>
</evidence>
<dbReference type="STRING" id="154538.A0A1M2V4X5"/>
<dbReference type="PANTHER" id="PTHR33119:SF1">
    <property type="entry name" value="FE2OG DIOXYGENASE DOMAIN-CONTAINING PROTEIN"/>
    <property type="match status" value="1"/>
</dbReference>
<gene>
    <name evidence="3" type="ORF">TRAPUB_6851</name>
</gene>
<dbReference type="AlphaFoldDB" id="A0A1M2V4X5"/>
<dbReference type="InterPro" id="IPR025340">
    <property type="entry name" value="DUF4246"/>
</dbReference>
<evidence type="ECO:0000259" key="2">
    <source>
        <dbReference type="Pfam" id="PF14033"/>
    </source>
</evidence>
<dbReference type="InterPro" id="IPR049192">
    <property type="entry name" value="DUF4246_C"/>
</dbReference>
<feature type="domain" description="DUF4246" evidence="2">
    <location>
        <begin position="256"/>
        <end position="446"/>
    </location>
</feature>
<accession>A0A1M2V4X5</accession>
<dbReference type="PANTHER" id="PTHR33119">
    <property type="entry name" value="IFI3P"/>
    <property type="match status" value="1"/>
</dbReference>
<dbReference type="EMBL" id="MNAD01001660">
    <property type="protein sequence ID" value="OJT02587.1"/>
    <property type="molecule type" value="Genomic_DNA"/>
</dbReference>
<dbReference type="Proteomes" id="UP000184267">
    <property type="component" value="Unassembled WGS sequence"/>
</dbReference>
<name>A0A1M2V4X5_TRAPU</name>
<feature type="compositionally biased region" description="Polar residues" evidence="1">
    <location>
        <begin position="217"/>
        <end position="233"/>
    </location>
</feature>
<dbReference type="OMA" id="WEPELEW"/>
<keyword evidence="4" id="KW-1185">Reference proteome</keyword>
<feature type="region of interest" description="Disordered" evidence="1">
    <location>
        <begin position="217"/>
        <end position="244"/>
    </location>
</feature>
<sequence length="487" mass="54785">MQGINRNYTPITLVELCIRQAHDTDLLAKWCAEMVEQDLSAVNRSWVCEGRYDYGRGERKWLRDTITDAQLDIFDQLKSTRFNREYLFYESRSLVPTDLKSTLLAGTAVLEAVPDGRKGWHPSSSDQLGPIPRPPLASLPVHTYVRASCSSVSATPLTAPSGDKYKLQRLTLTQFLGPHIPYITLTTSTPSSTAPSTPRSPGSSRALYLSSNRYSWTPSTPNCRSPSPRSVSAVQRRRGLRVPDPKANADDFDGYYDCWEPELEWPPIPDLSPFSPPIADSRVEIELGGRILHVTVKLTSNALTSESLKYAGGCWHAEGTANENIVAIGLCCYVCEDIMQTQLDFRTLVGNGWNKLLWPYLQTDDKGCSTAYGLAGERALNQELAHIIAEEDKCVAFSNVYQHRVDVSELADPTKPRYRKILFFFLVDQLTRILSTSDVPPQQADWPMYEISQIPTIRDLSAEPLTSRSMRWWARFCGRRRRSIARG</sequence>
<organism evidence="3 4">
    <name type="scientific">Trametes pubescens</name>
    <name type="common">White-rot fungus</name>
    <dbReference type="NCBI Taxonomy" id="154538"/>
    <lineage>
        <taxon>Eukaryota</taxon>
        <taxon>Fungi</taxon>
        <taxon>Dikarya</taxon>
        <taxon>Basidiomycota</taxon>
        <taxon>Agaricomycotina</taxon>
        <taxon>Agaricomycetes</taxon>
        <taxon>Polyporales</taxon>
        <taxon>Polyporaceae</taxon>
        <taxon>Trametes</taxon>
    </lineage>
</organism>